<dbReference type="KEGG" id="pbap:Pla133_38650"/>
<feature type="transmembrane region" description="Helical" evidence="8">
    <location>
        <begin position="540"/>
        <end position="559"/>
    </location>
</feature>
<sequence>MSLSSRPTVIQQADRLCALGVFLVVLAVYTATFIGLPGNPDAEVEFQTTRSLALGEGFAISSETPEGTGVIALRYDVREGTGGRFYSWFGIGQALAGVPFFWAGRGISAIFPQFEARHMETQAYGLSRSEYFEHLLVGWRTPLCGALTCLLLFLIARRISVTRRMAVLAALGYGLCTFAWPQARDNLSDVQATFLLAVCVHLHLRVRESFWQFERPARWVLASLGFAAGAMVLTRVLTAPVALVLALALAWIVIAGRKRMWSNPLLGGQAGGKRAAMDMVWFAVPAALAAAVLLWANLARFGNPLESGYGAAVGSGTFFSYPPLLGLAGVTIAPGKGALWMAPALLLAPIGLWRLRDDRVVVALILAVALVVSLPVIHTQTFHGAWTYGPRYLLPAVFILWLAVAAGFDQLRAQSVHWVAPVLLMFGVVTSLPGVLVDQATHHDLALQAAREVWPAVPGDTERERDEHRFIALQWDWRFAAPWAHWRIFRHRAAGLPEEFDAGQIYFVAPGTLLRPQHDRSRGFRHLAWVDLEERLDGRVWPAVLIVLLMLGVGSVQLVRGLDPTRP</sequence>
<organism evidence="9 10">
    <name type="scientific">Engelhardtia mirabilis</name>
    <dbReference type="NCBI Taxonomy" id="2528011"/>
    <lineage>
        <taxon>Bacteria</taxon>
        <taxon>Pseudomonadati</taxon>
        <taxon>Planctomycetota</taxon>
        <taxon>Planctomycetia</taxon>
        <taxon>Planctomycetia incertae sedis</taxon>
        <taxon>Engelhardtia</taxon>
    </lineage>
</organism>
<feature type="transmembrane region" description="Helical" evidence="8">
    <location>
        <begin position="137"/>
        <end position="156"/>
    </location>
</feature>
<reference evidence="9 10" key="1">
    <citation type="submission" date="2019-02" db="EMBL/GenBank/DDBJ databases">
        <title>Deep-cultivation of Planctomycetes and their phenomic and genomic characterization uncovers novel biology.</title>
        <authorList>
            <person name="Wiegand S."/>
            <person name="Jogler M."/>
            <person name="Boedeker C."/>
            <person name="Pinto D."/>
            <person name="Vollmers J."/>
            <person name="Rivas-Marin E."/>
            <person name="Kohn T."/>
            <person name="Peeters S.H."/>
            <person name="Heuer A."/>
            <person name="Rast P."/>
            <person name="Oberbeckmann S."/>
            <person name="Bunk B."/>
            <person name="Jeske O."/>
            <person name="Meyerdierks A."/>
            <person name="Storesund J.E."/>
            <person name="Kallscheuer N."/>
            <person name="Luecker S."/>
            <person name="Lage O.M."/>
            <person name="Pohl T."/>
            <person name="Merkel B.J."/>
            <person name="Hornburger P."/>
            <person name="Mueller R.-W."/>
            <person name="Bruemmer F."/>
            <person name="Labrenz M."/>
            <person name="Spormann A.M."/>
            <person name="Op den Camp H."/>
            <person name="Overmann J."/>
            <person name="Amann R."/>
            <person name="Jetten M.S.M."/>
            <person name="Mascher T."/>
            <person name="Medema M.H."/>
            <person name="Devos D.P."/>
            <person name="Kaster A.-K."/>
            <person name="Ovreas L."/>
            <person name="Rohde M."/>
            <person name="Galperin M.Y."/>
            <person name="Jogler C."/>
        </authorList>
    </citation>
    <scope>NUCLEOTIDE SEQUENCE [LARGE SCALE GENOMIC DNA]</scope>
    <source>
        <strain evidence="9 10">Pla133</strain>
    </source>
</reference>
<accession>A0A518BP57</accession>
<keyword evidence="4" id="KW-0808">Transferase</keyword>
<dbReference type="PANTHER" id="PTHR33908:SF11">
    <property type="entry name" value="MEMBRANE PROTEIN"/>
    <property type="match status" value="1"/>
</dbReference>
<evidence type="ECO:0000256" key="6">
    <source>
        <dbReference type="ARBA" id="ARBA00022989"/>
    </source>
</evidence>
<evidence type="ECO:0000256" key="4">
    <source>
        <dbReference type="ARBA" id="ARBA00022679"/>
    </source>
</evidence>
<dbReference type="EMBL" id="CP036287">
    <property type="protein sequence ID" value="QDU68762.1"/>
    <property type="molecule type" value="Genomic_DNA"/>
</dbReference>
<dbReference type="PANTHER" id="PTHR33908">
    <property type="entry name" value="MANNOSYLTRANSFERASE YKCB-RELATED"/>
    <property type="match status" value="1"/>
</dbReference>
<keyword evidence="5 8" id="KW-0812">Transmembrane</keyword>
<dbReference type="GO" id="GO:0009103">
    <property type="term" value="P:lipopolysaccharide biosynthetic process"/>
    <property type="evidence" value="ECO:0007669"/>
    <property type="project" value="UniProtKB-ARBA"/>
</dbReference>
<dbReference type="RefSeq" id="WP_145068058.1">
    <property type="nucleotide sequence ID" value="NZ_CP036287.1"/>
</dbReference>
<evidence type="ECO:0000256" key="8">
    <source>
        <dbReference type="SAM" id="Phobius"/>
    </source>
</evidence>
<dbReference type="GO" id="GO:0005886">
    <property type="term" value="C:plasma membrane"/>
    <property type="evidence" value="ECO:0007669"/>
    <property type="project" value="UniProtKB-SubCell"/>
</dbReference>
<feature type="transmembrane region" description="Helical" evidence="8">
    <location>
        <begin position="276"/>
        <end position="296"/>
    </location>
</feature>
<dbReference type="Proteomes" id="UP000316921">
    <property type="component" value="Chromosome"/>
</dbReference>
<evidence type="ECO:0008006" key="11">
    <source>
        <dbReference type="Google" id="ProtNLM"/>
    </source>
</evidence>
<feature type="transmembrane region" description="Helical" evidence="8">
    <location>
        <begin position="418"/>
        <end position="437"/>
    </location>
</feature>
<evidence type="ECO:0000256" key="2">
    <source>
        <dbReference type="ARBA" id="ARBA00022475"/>
    </source>
</evidence>
<keyword evidence="2" id="KW-1003">Cell membrane</keyword>
<feature type="transmembrane region" description="Helical" evidence="8">
    <location>
        <begin position="392"/>
        <end position="411"/>
    </location>
</feature>
<feature type="transmembrane region" description="Helical" evidence="8">
    <location>
        <begin position="16"/>
        <end position="36"/>
    </location>
</feature>
<evidence type="ECO:0000256" key="3">
    <source>
        <dbReference type="ARBA" id="ARBA00022676"/>
    </source>
</evidence>
<feature type="transmembrane region" description="Helical" evidence="8">
    <location>
        <begin position="360"/>
        <end position="380"/>
    </location>
</feature>
<dbReference type="InterPro" id="IPR050297">
    <property type="entry name" value="LipidA_mod_glycosyltrf_83"/>
</dbReference>
<feature type="transmembrane region" description="Helical" evidence="8">
    <location>
        <begin position="239"/>
        <end position="256"/>
    </location>
</feature>
<evidence type="ECO:0000256" key="5">
    <source>
        <dbReference type="ARBA" id="ARBA00022692"/>
    </source>
</evidence>
<gene>
    <name evidence="9" type="ORF">Pla133_38650</name>
</gene>
<evidence type="ECO:0000256" key="7">
    <source>
        <dbReference type="ARBA" id="ARBA00023136"/>
    </source>
</evidence>
<keyword evidence="3" id="KW-0328">Glycosyltransferase</keyword>
<protein>
    <recommendedName>
        <fullName evidence="11">Glycosyltransferase RgtA/B/C/D-like domain-containing protein</fullName>
    </recommendedName>
</protein>
<name>A0A518BP57_9BACT</name>
<keyword evidence="6 8" id="KW-1133">Transmembrane helix</keyword>
<evidence type="ECO:0000313" key="9">
    <source>
        <dbReference type="EMBL" id="QDU68762.1"/>
    </source>
</evidence>
<dbReference type="AlphaFoldDB" id="A0A518BP57"/>
<keyword evidence="7 8" id="KW-0472">Membrane</keyword>
<evidence type="ECO:0000313" key="10">
    <source>
        <dbReference type="Proteomes" id="UP000316921"/>
    </source>
</evidence>
<evidence type="ECO:0000256" key="1">
    <source>
        <dbReference type="ARBA" id="ARBA00004651"/>
    </source>
</evidence>
<dbReference type="GO" id="GO:0016763">
    <property type="term" value="F:pentosyltransferase activity"/>
    <property type="evidence" value="ECO:0007669"/>
    <property type="project" value="TreeGrafter"/>
</dbReference>
<proteinExistence type="predicted"/>
<comment type="subcellular location">
    <subcellularLocation>
        <location evidence="1">Cell membrane</location>
        <topology evidence="1">Multi-pass membrane protein</topology>
    </subcellularLocation>
</comment>
<keyword evidence="10" id="KW-1185">Reference proteome</keyword>